<keyword evidence="2" id="KW-0479">Metal-binding</keyword>
<name>A0A8H3FQA7_9LECA</name>
<keyword evidence="6" id="KW-1185">Reference proteome</keyword>
<evidence type="ECO:0000256" key="1">
    <source>
        <dbReference type="ARBA" id="ARBA00007818"/>
    </source>
</evidence>
<dbReference type="GO" id="GO:0008270">
    <property type="term" value="F:zinc ion binding"/>
    <property type="evidence" value="ECO:0007669"/>
    <property type="project" value="TreeGrafter"/>
</dbReference>
<dbReference type="Pfam" id="PF05907">
    <property type="entry name" value="CXXC_Zn-b_euk"/>
    <property type="match status" value="1"/>
</dbReference>
<comment type="similarity">
    <text evidence="1">Belongs to the UPF0587 family.</text>
</comment>
<organism evidence="5 6">
    <name type="scientific">Imshaugia aleurites</name>
    <dbReference type="NCBI Taxonomy" id="172621"/>
    <lineage>
        <taxon>Eukaryota</taxon>
        <taxon>Fungi</taxon>
        <taxon>Dikarya</taxon>
        <taxon>Ascomycota</taxon>
        <taxon>Pezizomycotina</taxon>
        <taxon>Lecanoromycetes</taxon>
        <taxon>OSLEUM clade</taxon>
        <taxon>Lecanoromycetidae</taxon>
        <taxon>Lecanorales</taxon>
        <taxon>Lecanorineae</taxon>
        <taxon>Parmeliaceae</taxon>
        <taxon>Imshaugia</taxon>
    </lineage>
</organism>
<dbReference type="AlphaFoldDB" id="A0A8H3FQA7"/>
<dbReference type="EMBL" id="CAJPDT010000041">
    <property type="protein sequence ID" value="CAF9925918.1"/>
    <property type="molecule type" value="Genomic_DNA"/>
</dbReference>
<proteinExistence type="inferred from homology"/>
<evidence type="ECO:0000256" key="2">
    <source>
        <dbReference type="ARBA" id="ARBA00022723"/>
    </source>
</evidence>
<evidence type="ECO:0000313" key="6">
    <source>
        <dbReference type="Proteomes" id="UP000664534"/>
    </source>
</evidence>
<feature type="region of interest" description="Disordered" evidence="4">
    <location>
        <begin position="1"/>
        <end position="22"/>
    </location>
</feature>
<dbReference type="InterPro" id="IPR008584">
    <property type="entry name" value="CXXC_Zn-binding_euk"/>
</dbReference>
<gene>
    <name evidence="5" type="ORF">IMSHALPRED_006822</name>
</gene>
<protein>
    <submittedName>
        <fullName evidence="5">Uncharacterized protein</fullName>
    </submittedName>
</protein>
<keyword evidence="3" id="KW-0862">Zinc</keyword>
<reference evidence="5" key="1">
    <citation type="submission" date="2021-03" db="EMBL/GenBank/DDBJ databases">
        <authorList>
            <person name="Tagirdzhanova G."/>
        </authorList>
    </citation>
    <scope>NUCLEOTIDE SEQUENCE</scope>
</reference>
<dbReference type="OrthoDB" id="10248838at2759"/>
<dbReference type="PANTHER" id="PTHR12857">
    <property type="entry name" value="CXXC MOTIF CONTAINING ZINC BINDING PROTEIN"/>
    <property type="match status" value="1"/>
</dbReference>
<evidence type="ECO:0000313" key="5">
    <source>
        <dbReference type="EMBL" id="CAF9925918.1"/>
    </source>
</evidence>
<dbReference type="PANTHER" id="PTHR12857:SF0">
    <property type="entry name" value="CXXC MOTIF CONTAINING ZINC BINDING PROTEIN"/>
    <property type="match status" value="1"/>
</dbReference>
<sequence length="123" mass="14039">MSLSSLGKAEDVKEQNEVSGSKGEANFVWRCKSCKRESTATIKNPPQAYTHASPPKQQNIIEFDCRGLEFTEFKSDGEWQAKGLESPTKFSGIDLQEEEWFDYDEKAGEEVSIKDLKWEIRRA</sequence>
<dbReference type="SUPFAM" id="SSF141678">
    <property type="entry name" value="MAL13P1.257-like"/>
    <property type="match status" value="1"/>
</dbReference>
<comment type="caution">
    <text evidence="5">The sequence shown here is derived from an EMBL/GenBank/DDBJ whole genome shotgun (WGS) entry which is preliminary data.</text>
</comment>
<dbReference type="Proteomes" id="UP000664534">
    <property type="component" value="Unassembled WGS sequence"/>
</dbReference>
<evidence type="ECO:0000256" key="4">
    <source>
        <dbReference type="SAM" id="MobiDB-lite"/>
    </source>
</evidence>
<accession>A0A8H3FQA7</accession>
<evidence type="ECO:0000256" key="3">
    <source>
        <dbReference type="ARBA" id="ARBA00022833"/>
    </source>
</evidence>